<dbReference type="Pfam" id="PF00015">
    <property type="entry name" value="MCPsignal"/>
    <property type="match status" value="1"/>
</dbReference>
<sequence length="543" mass="57648">MQWFQKMTVFARLLTGFSAILLLLSLLGGFSLYQIYQQNNHVAQLRDNWLPSVRTSLQMAVQLADLRLTEVRLVNAQNDGELKQARESIDSSMSEYLSAAKEYEALISEPGEKIAFADIQRLTPQYTDMQKQLIALMTAGRRDDALKLLDGPSRTTRNAIKKDIQDIVAINEDGATREGASAAQGYSRTVYFVIIAIAVALAFGLGIALTIARSFAKQLGGEPADVADLASNIAGGNLAVPVNLKQGDATSLLYSLGTMKDRLTTIVSGIQRSSESISVASGQIAQGNTDLSQRTEEQAASLEETAASMEELTATVRQNTENAKQANSLAEKASHVAVRGGTAVANVVETMEGISHSSNQVANIISVIEGISFQTNILALNAAVEAARAGDQGRGFAVVAGEVRTLAQRSATAAKEIKGLISDSVARVSVGTQQVADAGATMAEVVNAVKQVTDIMAEIAAASSEQSNGIEQVNIAVSQMDDVTQQNAALVEEASAATQAMAAQAVSLREAVSFFKVDAVSESTLFRPSHSMVNTLRTPARSY</sequence>
<reference evidence="8 9" key="1">
    <citation type="submission" date="2015-03" db="EMBL/GenBank/DDBJ databases">
        <title>Draft Genome Sequence of Burkholderia andropogonis type strain ICMP2807, isolated from Sorghum bicolor.</title>
        <authorList>
            <person name="Lopes-Santos L."/>
            <person name="Castro D.B."/>
            <person name="Ottoboni L.M."/>
            <person name="Park D."/>
            <person name="Weirc B.S."/>
            <person name="Destefano S.A."/>
        </authorList>
    </citation>
    <scope>NUCLEOTIDE SEQUENCE [LARGE SCALE GENOMIC DNA]</scope>
    <source>
        <strain evidence="8 9">ICMP2807</strain>
    </source>
</reference>
<dbReference type="InterPro" id="IPR051310">
    <property type="entry name" value="MCP_chemotaxis"/>
</dbReference>
<dbReference type="GO" id="GO:0006935">
    <property type="term" value="P:chemotaxis"/>
    <property type="evidence" value="ECO:0007669"/>
    <property type="project" value="InterPro"/>
</dbReference>
<dbReference type="GO" id="GO:0007165">
    <property type="term" value="P:signal transduction"/>
    <property type="evidence" value="ECO:0007669"/>
    <property type="project" value="UniProtKB-KW"/>
</dbReference>
<dbReference type="PANTHER" id="PTHR43531:SF14">
    <property type="entry name" value="METHYL-ACCEPTING CHEMOTAXIS PROTEIN I-RELATED"/>
    <property type="match status" value="1"/>
</dbReference>
<dbReference type="CDD" id="cd19411">
    <property type="entry name" value="MCP2201-like_sensor"/>
    <property type="match status" value="1"/>
</dbReference>
<dbReference type="GO" id="GO:0005886">
    <property type="term" value="C:plasma membrane"/>
    <property type="evidence" value="ECO:0007669"/>
    <property type="project" value="TreeGrafter"/>
</dbReference>
<evidence type="ECO:0000256" key="4">
    <source>
        <dbReference type="PROSITE-ProRule" id="PRU00284"/>
    </source>
</evidence>
<dbReference type="InterPro" id="IPR024478">
    <property type="entry name" value="HlyB_4HB_MCP"/>
</dbReference>
<keyword evidence="5" id="KW-0175">Coiled coil</keyword>
<dbReference type="PROSITE" id="PS50111">
    <property type="entry name" value="CHEMOTAXIS_TRANSDUC_2"/>
    <property type="match status" value="1"/>
</dbReference>
<dbReference type="InterPro" id="IPR004089">
    <property type="entry name" value="MCPsignal_dom"/>
</dbReference>
<dbReference type="SUPFAM" id="SSF58104">
    <property type="entry name" value="Methyl-accepting chemotaxis protein (MCP) signaling domain"/>
    <property type="match status" value="1"/>
</dbReference>
<keyword evidence="6" id="KW-0812">Transmembrane</keyword>
<feature type="domain" description="Methyl-accepting transducer" evidence="7">
    <location>
        <begin position="273"/>
        <end position="502"/>
    </location>
</feature>
<evidence type="ECO:0000256" key="3">
    <source>
        <dbReference type="ARBA" id="ARBA00029447"/>
    </source>
</evidence>
<feature type="coiled-coil region" evidence="5">
    <location>
        <begin position="292"/>
        <end position="329"/>
    </location>
</feature>
<dbReference type="Gene3D" id="1.10.287.950">
    <property type="entry name" value="Methyl-accepting chemotaxis protein"/>
    <property type="match status" value="1"/>
</dbReference>
<dbReference type="PRINTS" id="PR00260">
    <property type="entry name" value="CHEMTRNSDUCR"/>
</dbReference>
<dbReference type="PANTHER" id="PTHR43531">
    <property type="entry name" value="PROTEIN ICFG"/>
    <property type="match status" value="1"/>
</dbReference>
<dbReference type="OrthoDB" id="9177860at2"/>
<dbReference type="Pfam" id="PF12729">
    <property type="entry name" value="4HB_MCP_1"/>
    <property type="match status" value="1"/>
</dbReference>
<protein>
    <submittedName>
        <fullName evidence="8">Chemotaxis protein</fullName>
    </submittedName>
</protein>
<name>A0A0F5JZT1_9BURK</name>
<dbReference type="CDD" id="cd11386">
    <property type="entry name" value="MCP_signal"/>
    <property type="match status" value="1"/>
</dbReference>
<evidence type="ECO:0000256" key="1">
    <source>
        <dbReference type="ARBA" id="ARBA00004370"/>
    </source>
</evidence>
<dbReference type="AlphaFoldDB" id="A0A0F5JZT1"/>
<evidence type="ECO:0000256" key="5">
    <source>
        <dbReference type="SAM" id="Coils"/>
    </source>
</evidence>
<keyword evidence="6" id="KW-0472">Membrane</keyword>
<accession>A0A0F5JZT1</accession>
<dbReference type="GO" id="GO:0004888">
    <property type="term" value="F:transmembrane signaling receptor activity"/>
    <property type="evidence" value="ECO:0007669"/>
    <property type="project" value="InterPro"/>
</dbReference>
<evidence type="ECO:0000256" key="2">
    <source>
        <dbReference type="ARBA" id="ARBA00022481"/>
    </source>
</evidence>
<comment type="similarity">
    <text evidence="3">Belongs to the methyl-accepting chemotaxis (MCP) protein family.</text>
</comment>
<dbReference type="FunFam" id="1.10.287.950:FF:000001">
    <property type="entry name" value="Methyl-accepting chemotaxis sensory transducer"/>
    <property type="match status" value="1"/>
</dbReference>
<keyword evidence="6" id="KW-1133">Transmembrane helix</keyword>
<dbReference type="EMBL" id="LAQU01000011">
    <property type="protein sequence ID" value="KKB63338.1"/>
    <property type="molecule type" value="Genomic_DNA"/>
</dbReference>
<dbReference type="Proteomes" id="UP000033618">
    <property type="component" value="Unassembled WGS sequence"/>
</dbReference>
<dbReference type="SMART" id="SM00283">
    <property type="entry name" value="MA"/>
    <property type="match status" value="1"/>
</dbReference>
<evidence type="ECO:0000259" key="7">
    <source>
        <dbReference type="PROSITE" id="PS50111"/>
    </source>
</evidence>
<evidence type="ECO:0000313" key="8">
    <source>
        <dbReference type="EMBL" id="KKB63338.1"/>
    </source>
</evidence>
<feature type="transmembrane region" description="Helical" evidence="6">
    <location>
        <begin position="190"/>
        <end position="212"/>
    </location>
</feature>
<proteinExistence type="inferred from homology"/>
<organism evidence="8 9">
    <name type="scientific">Robbsia andropogonis</name>
    <dbReference type="NCBI Taxonomy" id="28092"/>
    <lineage>
        <taxon>Bacteria</taxon>
        <taxon>Pseudomonadati</taxon>
        <taxon>Pseudomonadota</taxon>
        <taxon>Betaproteobacteria</taxon>
        <taxon>Burkholderiales</taxon>
        <taxon>Burkholderiaceae</taxon>
        <taxon>Robbsia</taxon>
    </lineage>
</organism>
<evidence type="ECO:0000256" key="6">
    <source>
        <dbReference type="SAM" id="Phobius"/>
    </source>
</evidence>
<dbReference type="STRING" id="28092.WM40_12690"/>
<keyword evidence="4" id="KW-0807">Transducer</keyword>
<dbReference type="InterPro" id="IPR004090">
    <property type="entry name" value="Chemotax_Me-accpt_rcpt"/>
</dbReference>
<dbReference type="PATRIC" id="fig|28092.6.peg.2987"/>
<keyword evidence="9" id="KW-1185">Reference proteome</keyword>
<gene>
    <name evidence="8" type="ORF">WM40_12690</name>
</gene>
<comment type="subcellular location">
    <subcellularLocation>
        <location evidence="1">Membrane</location>
    </subcellularLocation>
</comment>
<evidence type="ECO:0000313" key="9">
    <source>
        <dbReference type="Proteomes" id="UP000033618"/>
    </source>
</evidence>
<dbReference type="InterPro" id="IPR047347">
    <property type="entry name" value="YvaQ-like_sensor"/>
</dbReference>
<comment type="caution">
    <text evidence="8">The sequence shown here is derived from an EMBL/GenBank/DDBJ whole genome shotgun (WGS) entry which is preliminary data.</text>
</comment>
<dbReference type="RefSeq" id="WP_046153032.1">
    <property type="nucleotide sequence ID" value="NZ_CADFGU010000007.1"/>
</dbReference>
<keyword evidence="2" id="KW-0488">Methylation</keyword>